<dbReference type="AlphaFoldDB" id="A0AAE3UET8"/>
<keyword evidence="2" id="KW-1185">Reference proteome</keyword>
<accession>A0AAE3UET8</accession>
<comment type="caution">
    <text evidence="1">The sequence shown here is derived from an EMBL/GenBank/DDBJ whole genome shotgun (WGS) entry which is preliminary data.</text>
</comment>
<reference evidence="1" key="1">
    <citation type="submission" date="2023-05" db="EMBL/GenBank/DDBJ databases">
        <authorList>
            <person name="Zhang X."/>
        </authorList>
    </citation>
    <scope>NUCLEOTIDE SEQUENCE</scope>
    <source>
        <strain evidence="1">BD1B2-1</strain>
    </source>
</reference>
<proteinExistence type="predicted"/>
<dbReference type="RefSeq" id="WP_314510165.1">
    <property type="nucleotide sequence ID" value="NZ_JASJOU010000002.1"/>
</dbReference>
<sequence length="168" mass="19116">MYILSEKELKDLTSINIQKTSNLKVSFENIDFFYVKNLLSAGLYAHLTAVVSGATGLTVTTNQLAVLDLAKRYMALLIHWDMLGDLPIKTTEKGAEMPDGTAEIDLIKEKRQTLYSRAEKVKKSILELINKYPEDFAGLYPFDNCITPNSKQDVSPIIFYETKWRLFL</sequence>
<name>A0AAE3UET8_9BACT</name>
<dbReference type="EMBL" id="JASJOU010000002">
    <property type="protein sequence ID" value="MDJ1500642.1"/>
    <property type="molecule type" value="Genomic_DNA"/>
</dbReference>
<gene>
    <name evidence="1" type="ORF">QNI22_08295</name>
</gene>
<dbReference type="Proteomes" id="UP001232063">
    <property type="component" value="Unassembled WGS sequence"/>
</dbReference>
<organism evidence="1 2">
    <name type="scientific">Xanthocytophaga agilis</name>
    <dbReference type="NCBI Taxonomy" id="3048010"/>
    <lineage>
        <taxon>Bacteria</taxon>
        <taxon>Pseudomonadati</taxon>
        <taxon>Bacteroidota</taxon>
        <taxon>Cytophagia</taxon>
        <taxon>Cytophagales</taxon>
        <taxon>Rhodocytophagaceae</taxon>
        <taxon>Xanthocytophaga</taxon>
    </lineage>
</organism>
<evidence type="ECO:0000313" key="2">
    <source>
        <dbReference type="Proteomes" id="UP001232063"/>
    </source>
</evidence>
<evidence type="ECO:0000313" key="1">
    <source>
        <dbReference type="EMBL" id="MDJ1500642.1"/>
    </source>
</evidence>
<protein>
    <submittedName>
        <fullName evidence="1">Uncharacterized protein</fullName>
    </submittedName>
</protein>